<keyword evidence="2" id="KW-1185">Reference proteome</keyword>
<sequence>MNIVWHYLDKKMAAINALKDYSNMEYIIEHTDEDIATIHEKIESPRSSVPTGMPNAHNPKAIEDRLVFGIDEIDVLKERYRQALEYMKWFKPAWENLDEDSQFILNEFFVRDITKTEAILNVSEQLHIERSWVYKKKEDALRQLTLLLYGI</sequence>
<dbReference type="eggNOG" id="ENOG5030QSJ">
    <property type="taxonomic scope" value="Bacteria"/>
</dbReference>
<dbReference type="RefSeq" id="WP_023388564.1">
    <property type="nucleotide sequence ID" value="NZ_AXUN02000168.1"/>
</dbReference>
<dbReference type="STRING" id="994573.T472_0208800"/>
<dbReference type="EMBL" id="AXUN02000168">
    <property type="protein sequence ID" value="ETA80996.1"/>
    <property type="molecule type" value="Genomic_DNA"/>
</dbReference>
<comment type="caution">
    <text evidence="1">The sequence shown here is derived from an EMBL/GenBank/DDBJ whole genome shotgun (WGS) entry which is preliminary data.</text>
</comment>
<accession>V7I6S4</accession>
<proteinExistence type="predicted"/>
<dbReference type="Proteomes" id="UP000017747">
    <property type="component" value="Unassembled WGS sequence"/>
</dbReference>
<dbReference type="OrthoDB" id="3252602at2"/>
<organism evidence="1 2">
    <name type="scientific">Youngiibacter fragilis 232.1</name>
    <dbReference type="NCBI Taxonomy" id="994573"/>
    <lineage>
        <taxon>Bacteria</taxon>
        <taxon>Bacillati</taxon>
        <taxon>Bacillota</taxon>
        <taxon>Clostridia</taxon>
        <taxon>Eubacteriales</taxon>
        <taxon>Clostridiaceae</taxon>
        <taxon>Youngiibacter</taxon>
    </lineage>
</organism>
<evidence type="ECO:0000313" key="1">
    <source>
        <dbReference type="EMBL" id="ETA80996.1"/>
    </source>
</evidence>
<reference evidence="1 2" key="1">
    <citation type="journal article" date="2014" name="Genome Announc.">
        <title>Genome Sequence of Youngiibacter fragilis, the Type Strain of the Genus Youngiibacter.</title>
        <authorList>
            <person name="Wawrik C.B."/>
            <person name="Callaghan A.V."/>
            <person name="Stamps B.W."/>
            <person name="Wawrik B."/>
        </authorList>
    </citation>
    <scope>NUCLEOTIDE SEQUENCE [LARGE SCALE GENOMIC DNA]</scope>
    <source>
        <strain evidence="1 2">232.1</strain>
    </source>
</reference>
<name>V7I6S4_9CLOT</name>
<gene>
    <name evidence="1" type="ORF">T472_0208800</name>
</gene>
<protein>
    <submittedName>
        <fullName evidence="1">Uncharacterized protein</fullName>
    </submittedName>
</protein>
<evidence type="ECO:0000313" key="2">
    <source>
        <dbReference type="Proteomes" id="UP000017747"/>
    </source>
</evidence>
<dbReference type="AlphaFoldDB" id="V7I6S4"/>
<dbReference type="PATRIC" id="fig|994573.3.peg.1628"/>